<evidence type="ECO:0000256" key="12">
    <source>
        <dbReference type="ARBA" id="ARBA00023136"/>
    </source>
</evidence>
<proteinExistence type="inferred from homology"/>
<organism evidence="17 18">
    <name type="scientific">Naegleria fowleri</name>
    <name type="common">Brain eating amoeba</name>
    <dbReference type="NCBI Taxonomy" id="5763"/>
    <lineage>
        <taxon>Eukaryota</taxon>
        <taxon>Discoba</taxon>
        <taxon>Heterolobosea</taxon>
        <taxon>Tetramitia</taxon>
        <taxon>Eutetramitia</taxon>
        <taxon>Vahlkampfiidae</taxon>
        <taxon>Naegleria</taxon>
    </lineage>
</organism>
<keyword evidence="9 15" id="KW-1133">Transmembrane helix</keyword>
<dbReference type="GO" id="GO:0036444">
    <property type="term" value="P:calcium import into the mitochondrion"/>
    <property type="evidence" value="ECO:0007669"/>
    <property type="project" value="UniProtKB-ARBA"/>
</dbReference>
<dbReference type="RefSeq" id="XP_044565981.1">
    <property type="nucleotide sequence ID" value="XM_044703057.1"/>
</dbReference>
<dbReference type="OMA" id="MQVGLFF"/>
<dbReference type="Pfam" id="PF04678">
    <property type="entry name" value="MCU"/>
    <property type="match status" value="1"/>
</dbReference>
<evidence type="ECO:0000256" key="11">
    <source>
        <dbReference type="ARBA" id="ARBA00023128"/>
    </source>
</evidence>
<dbReference type="VEuPathDB" id="AmoebaDB:NfTy_023740"/>
<dbReference type="AlphaFoldDB" id="A0A6A5C613"/>
<keyword evidence="10" id="KW-0406">Ion transport</keyword>
<evidence type="ECO:0000259" key="16">
    <source>
        <dbReference type="Pfam" id="PF04678"/>
    </source>
</evidence>
<dbReference type="PANTHER" id="PTHR13462">
    <property type="entry name" value="CALCIUM UNIPORTER PROTEIN, MITOCHONDRIAL"/>
    <property type="match status" value="1"/>
</dbReference>
<keyword evidence="7" id="KW-0999">Mitochondrion inner membrane</keyword>
<evidence type="ECO:0000256" key="5">
    <source>
        <dbReference type="ARBA" id="ARBA00022673"/>
    </source>
</evidence>
<keyword evidence="3" id="KW-0813">Transport</keyword>
<dbReference type="InterPro" id="IPR039055">
    <property type="entry name" value="MCU_fam"/>
</dbReference>
<keyword evidence="18" id="KW-1185">Reference proteome</keyword>
<feature type="transmembrane region" description="Helical" evidence="15">
    <location>
        <begin position="215"/>
        <end position="234"/>
    </location>
</feature>
<keyword evidence="6 15" id="KW-0812">Transmembrane</keyword>
<dbReference type="VEuPathDB" id="AmoebaDB:FDP41_012528"/>
<evidence type="ECO:0000256" key="1">
    <source>
        <dbReference type="ARBA" id="ARBA00004448"/>
    </source>
</evidence>
<evidence type="ECO:0000256" key="13">
    <source>
        <dbReference type="ARBA" id="ARBA00023303"/>
    </source>
</evidence>
<name>A0A6A5C613_NAEFO</name>
<feature type="transmembrane region" description="Helical" evidence="15">
    <location>
        <begin position="184"/>
        <end position="203"/>
    </location>
</feature>
<comment type="subcellular location">
    <subcellularLocation>
        <location evidence="1">Mitochondrion inner membrane</location>
        <topology evidence="1">Multi-pass membrane protein</topology>
    </subcellularLocation>
</comment>
<evidence type="ECO:0000256" key="6">
    <source>
        <dbReference type="ARBA" id="ARBA00022692"/>
    </source>
</evidence>
<comment type="catalytic activity">
    <reaction evidence="14">
        <text>Ca(2+)(in) = Ca(2+)(out)</text>
        <dbReference type="Rhea" id="RHEA:29671"/>
        <dbReference type="ChEBI" id="CHEBI:29108"/>
    </reaction>
</comment>
<dbReference type="OrthoDB" id="278338at2759"/>
<evidence type="ECO:0000256" key="8">
    <source>
        <dbReference type="ARBA" id="ARBA00022837"/>
    </source>
</evidence>
<dbReference type="InterPro" id="IPR006769">
    <property type="entry name" value="MCU_C"/>
</dbReference>
<evidence type="ECO:0000256" key="9">
    <source>
        <dbReference type="ARBA" id="ARBA00022989"/>
    </source>
</evidence>
<dbReference type="GeneID" id="68119743"/>
<sequence length="318" mass="37307">MFTAKPVSRFLVRHPMMMNKMGKQCISEMMKQQQQQHAKFSTNMISSFLSDSADIEAIDKHTRIQAFKDFLNKDNKISITKEEFLRLAQEKIKISREEAETLLQQFGSAADVLLLPENETLKDLVILKPNLITNRLLQHLNADIVEQEVEMRKDRLLQLEKELIPLRRVKEDCDKLAAKSVNRLLWGGFVYLVTQASILAKMTWIDYGWDVVEPITYFVTFSTATLGYIYFNFLKRDYSYEHATEILLHKKRLKFYKQVNFNFEKYQELVKEYNFIVSQIEANIKLVYGTVPLKCEELLHAIKEQALKEYQEGKQSSL</sequence>
<keyword evidence="13" id="KW-0407">Ion channel</keyword>
<dbReference type="GO" id="GO:0051560">
    <property type="term" value="P:mitochondrial calcium ion homeostasis"/>
    <property type="evidence" value="ECO:0007669"/>
    <property type="project" value="InterPro"/>
</dbReference>
<evidence type="ECO:0000256" key="4">
    <source>
        <dbReference type="ARBA" id="ARBA00022568"/>
    </source>
</evidence>
<evidence type="ECO:0000256" key="10">
    <source>
        <dbReference type="ARBA" id="ARBA00023065"/>
    </source>
</evidence>
<keyword evidence="12 15" id="KW-0472">Membrane</keyword>
<dbReference type="EMBL" id="VFQX01000015">
    <property type="protein sequence ID" value="KAF0981268.1"/>
    <property type="molecule type" value="Genomic_DNA"/>
</dbReference>
<keyword evidence="5" id="KW-0107">Calcium channel</keyword>
<feature type="domain" description="Calcium uniporter protein C-terminal" evidence="16">
    <location>
        <begin position="99"/>
        <end position="269"/>
    </location>
</feature>
<evidence type="ECO:0000313" key="17">
    <source>
        <dbReference type="EMBL" id="KAF0981268.1"/>
    </source>
</evidence>
<dbReference type="GO" id="GO:1990246">
    <property type="term" value="C:uniplex complex"/>
    <property type="evidence" value="ECO:0007669"/>
    <property type="project" value="TreeGrafter"/>
</dbReference>
<evidence type="ECO:0000256" key="7">
    <source>
        <dbReference type="ARBA" id="ARBA00022792"/>
    </source>
</evidence>
<keyword evidence="8" id="KW-0106">Calcium</keyword>
<evidence type="ECO:0000256" key="2">
    <source>
        <dbReference type="ARBA" id="ARBA00005653"/>
    </source>
</evidence>
<gene>
    <name evidence="17" type="ORF">FDP41_012528</name>
</gene>
<dbReference type="GO" id="GO:0015292">
    <property type="term" value="F:uniporter activity"/>
    <property type="evidence" value="ECO:0007669"/>
    <property type="project" value="TreeGrafter"/>
</dbReference>
<keyword evidence="11" id="KW-0496">Mitochondrion</keyword>
<keyword evidence="4" id="KW-0109">Calcium transport</keyword>
<evidence type="ECO:0000313" key="18">
    <source>
        <dbReference type="Proteomes" id="UP000444721"/>
    </source>
</evidence>
<evidence type="ECO:0000256" key="3">
    <source>
        <dbReference type="ARBA" id="ARBA00022448"/>
    </source>
</evidence>
<evidence type="ECO:0000256" key="15">
    <source>
        <dbReference type="SAM" id="Phobius"/>
    </source>
</evidence>
<comment type="caution">
    <text evidence="17">The sequence shown here is derived from an EMBL/GenBank/DDBJ whole genome shotgun (WGS) entry which is preliminary data.</text>
</comment>
<dbReference type="PANTHER" id="PTHR13462:SF10">
    <property type="entry name" value="CALCIUM UNIPORTER PROTEIN, MITOCHONDRIAL"/>
    <property type="match status" value="1"/>
</dbReference>
<dbReference type="VEuPathDB" id="AmoebaDB:NF0069270"/>
<comment type="similarity">
    <text evidence="2">Belongs to the MCU (TC 1.A.77) family.</text>
</comment>
<dbReference type="GO" id="GO:0005262">
    <property type="term" value="F:calcium channel activity"/>
    <property type="evidence" value="ECO:0007669"/>
    <property type="project" value="UniProtKB-KW"/>
</dbReference>
<protein>
    <recommendedName>
        <fullName evidence="16">Calcium uniporter protein C-terminal domain-containing protein</fullName>
    </recommendedName>
</protein>
<reference evidence="17 18" key="1">
    <citation type="journal article" date="2019" name="Sci. Rep.">
        <title>Nanopore sequencing improves the draft genome of the human pathogenic amoeba Naegleria fowleri.</title>
        <authorList>
            <person name="Liechti N."/>
            <person name="Schurch N."/>
            <person name="Bruggmann R."/>
            <person name="Wittwer M."/>
        </authorList>
    </citation>
    <scope>NUCLEOTIDE SEQUENCE [LARGE SCALE GENOMIC DNA]</scope>
    <source>
        <strain evidence="17 18">ATCC 30894</strain>
    </source>
</reference>
<evidence type="ECO:0000256" key="14">
    <source>
        <dbReference type="ARBA" id="ARBA00036634"/>
    </source>
</evidence>
<accession>A0A6A5C613</accession>
<dbReference type="Proteomes" id="UP000444721">
    <property type="component" value="Unassembled WGS sequence"/>
</dbReference>